<keyword evidence="1" id="KW-0472">Membrane</keyword>
<keyword evidence="2" id="KW-1185">Reference proteome</keyword>
<accession>A0A1I7ZDF6</accession>
<evidence type="ECO:0000313" key="3">
    <source>
        <dbReference type="WBParaSite" id="L893_g25247.t1"/>
    </source>
</evidence>
<feature type="transmembrane region" description="Helical" evidence="1">
    <location>
        <begin position="44"/>
        <end position="62"/>
    </location>
</feature>
<feature type="transmembrane region" description="Helical" evidence="1">
    <location>
        <begin position="133"/>
        <end position="159"/>
    </location>
</feature>
<dbReference type="PANTHER" id="PTHR34851:SF5">
    <property type="entry name" value="MARVEL DOMAIN-CONTAINING PROTEIN"/>
    <property type="match status" value="1"/>
</dbReference>
<protein>
    <submittedName>
        <fullName evidence="3">Transmembrane protein</fullName>
    </submittedName>
</protein>
<feature type="transmembrane region" description="Helical" evidence="1">
    <location>
        <begin position="68"/>
        <end position="88"/>
    </location>
</feature>
<sequence>MQPYHYGESVCFEIGYTCDDTFDQYHADYEVCCGCCHTQRSGKVVSVVSLLLSFIALFWAIFFESSYLTAVGAIYIVSSISLIVAVFLERHKLMLPYIFVSIFRELFEIYLIVRMSTGLSEAVEVKDSISANNLLLLLIVLLLLAIHASIALWIIWIVYIHYCYLRDRPINCALQHSGKKNLVCRVVGSFGFNIG</sequence>
<dbReference type="WBParaSite" id="L893_g25247.t1">
    <property type="protein sequence ID" value="L893_g25247.t1"/>
    <property type="gene ID" value="L893_g25247"/>
</dbReference>
<feature type="transmembrane region" description="Helical" evidence="1">
    <location>
        <begin position="95"/>
        <end position="113"/>
    </location>
</feature>
<organism evidence="2 3">
    <name type="scientific">Steinernema glaseri</name>
    <dbReference type="NCBI Taxonomy" id="37863"/>
    <lineage>
        <taxon>Eukaryota</taxon>
        <taxon>Metazoa</taxon>
        <taxon>Ecdysozoa</taxon>
        <taxon>Nematoda</taxon>
        <taxon>Chromadorea</taxon>
        <taxon>Rhabditida</taxon>
        <taxon>Tylenchina</taxon>
        <taxon>Panagrolaimomorpha</taxon>
        <taxon>Strongyloidoidea</taxon>
        <taxon>Steinernematidae</taxon>
        <taxon>Steinernema</taxon>
    </lineage>
</organism>
<dbReference type="Proteomes" id="UP000095287">
    <property type="component" value="Unplaced"/>
</dbReference>
<evidence type="ECO:0000313" key="2">
    <source>
        <dbReference type="Proteomes" id="UP000095287"/>
    </source>
</evidence>
<dbReference type="PANTHER" id="PTHR34851">
    <property type="entry name" value="PROTEIN CBG05235-RELATED"/>
    <property type="match status" value="1"/>
</dbReference>
<keyword evidence="1" id="KW-0812">Transmembrane</keyword>
<keyword evidence="1" id="KW-1133">Transmembrane helix</keyword>
<evidence type="ECO:0000256" key="1">
    <source>
        <dbReference type="SAM" id="Phobius"/>
    </source>
</evidence>
<proteinExistence type="predicted"/>
<reference evidence="3" key="1">
    <citation type="submission" date="2016-11" db="UniProtKB">
        <authorList>
            <consortium name="WormBaseParasite"/>
        </authorList>
    </citation>
    <scope>IDENTIFICATION</scope>
</reference>
<name>A0A1I7ZDF6_9BILA</name>
<dbReference type="AlphaFoldDB" id="A0A1I7ZDF6"/>